<organism evidence="2">
    <name type="scientific">Lepeophtheirus salmonis</name>
    <name type="common">Salmon louse</name>
    <name type="synonym">Caligus salmonis</name>
    <dbReference type="NCBI Taxonomy" id="72036"/>
    <lineage>
        <taxon>Eukaryota</taxon>
        <taxon>Metazoa</taxon>
        <taxon>Ecdysozoa</taxon>
        <taxon>Arthropoda</taxon>
        <taxon>Crustacea</taxon>
        <taxon>Multicrustacea</taxon>
        <taxon>Hexanauplia</taxon>
        <taxon>Copepoda</taxon>
        <taxon>Siphonostomatoida</taxon>
        <taxon>Caligidae</taxon>
        <taxon>Lepeophtheirus</taxon>
    </lineage>
</organism>
<sequence length="57" mass="6456">MSRNQRSIVLRAGTGVGALVEEVAENKRQDNSKTSNQGKGLREDWQMVLRNKQKKSQ</sequence>
<reference evidence="2" key="1">
    <citation type="submission" date="2014-05" db="EMBL/GenBank/DDBJ databases">
        <authorList>
            <person name="Chronopoulou M."/>
        </authorList>
    </citation>
    <scope>NUCLEOTIDE SEQUENCE</scope>
    <source>
        <tissue evidence="2">Whole organism</tissue>
    </source>
</reference>
<accession>A0A0K2TSA5</accession>
<dbReference type="AlphaFoldDB" id="A0A0K2TSA5"/>
<dbReference type="EMBL" id="HACA01011334">
    <property type="protein sequence ID" value="CDW28695.1"/>
    <property type="molecule type" value="Transcribed_RNA"/>
</dbReference>
<proteinExistence type="predicted"/>
<evidence type="ECO:0000256" key="1">
    <source>
        <dbReference type="SAM" id="MobiDB-lite"/>
    </source>
</evidence>
<feature type="non-terminal residue" evidence="2">
    <location>
        <position position="57"/>
    </location>
</feature>
<evidence type="ECO:0000313" key="2">
    <source>
        <dbReference type="EMBL" id="CDW28695.1"/>
    </source>
</evidence>
<protein>
    <submittedName>
        <fullName evidence="2">Uncharacterized protein</fullName>
    </submittedName>
</protein>
<feature type="region of interest" description="Disordered" evidence="1">
    <location>
        <begin position="23"/>
        <end position="57"/>
    </location>
</feature>
<name>A0A0K2TSA5_LEPSM</name>